<dbReference type="PATRIC" id="fig|765912.4.peg.3507"/>
<dbReference type="Pfam" id="PF07484">
    <property type="entry name" value="Collar"/>
    <property type="match status" value="1"/>
</dbReference>
<reference evidence="2 3" key="1">
    <citation type="submission" date="2011-09" db="EMBL/GenBank/DDBJ databases">
        <title>Complete sequence of chromosome of Thioflavicoccus mobilis 8321.</title>
        <authorList>
            <consortium name="US DOE Joint Genome Institute"/>
            <person name="Lucas S."/>
            <person name="Han J."/>
            <person name="Lapidus A."/>
            <person name="Cheng J.-F."/>
            <person name="Goodwin L."/>
            <person name="Pitluck S."/>
            <person name="Peters L."/>
            <person name="Ovchinnikova G."/>
            <person name="Lu M."/>
            <person name="Detter J.C."/>
            <person name="Han C."/>
            <person name="Tapia R."/>
            <person name="Land M."/>
            <person name="Hauser L."/>
            <person name="Kyrpides N."/>
            <person name="Ivanova N."/>
            <person name="Pagani I."/>
            <person name="Vogl K."/>
            <person name="Liu Z."/>
            <person name="Imhoff J."/>
            <person name="Thiel V."/>
            <person name="Frigaard N.-U."/>
            <person name="Bryant D."/>
            <person name="Woyke T."/>
        </authorList>
    </citation>
    <scope>NUCLEOTIDE SEQUENCE [LARGE SCALE GENOMIC DNA]</scope>
    <source>
        <strain evidence="2 3">8321</strain>
    </source>
</reference>
<dbReference type="Proteomes" id="UP000010816">
    <property type="component" value="Chromosome"/>
</dbReference>
<evidence type="ECO:0000313" key="2">
    <source>
        <dbReference type="EMBL" id="AGA92241.1"/>
    </source>
</evidence>
<feature type="domain" description="Phage tail collar" evidence="1">
    <location>
        <begin position="7"/>
        <end position="63"/>
    </location>
</feature>
<dbReference type="OrthoDB" id="9810174at2"/>
<dbReference type="InterPro" id="IPR011083">
    <property type="entry name" value="Phage_tail_collar_dom"/>
</dbReference>
<dbReference type="HOGENOM" id="CLU_087872_1_1_6"/>
<name>L0H1X1_9GAMM</name>
<evidence type="ECO:0000259" key="1">
    <source>
        <dbReference type="Pfam" id="PF07484"/>
    </source>
</evidence>
<accession>L0H1X1</accession>
<proteinExistence type="predicted"/>
<dbReference type="EMBL" id="CP003051">
    <property type="protein sequence ID" value="AGA92241.1"/>
    <property type="molecule type" value="Genomic_DNA"/>
</dbReference>
<dbReference type="RefSeq" id="WP_015282366.1">
    <property type="nucleotide sequence ID" value="NC_019940.1"/>
</dbReference>
<keyword evidence="3" id="KW-1185">Reference proteome</keyword>
<dbReference type="eggNOG" id="COG4675">
    <property type="taxonomic scope" value="Bacteria"/>
</dbReference>
<evidence type="ECO:0000313" key="3">
    <source>
        <dbReference type="Proteomes" id="UP000010816"/>
    </source>
</evidence>
<sequence length="172" mass="18214">MSEPYTGEIRMFGGNFAPLKWAFCNGTLLTIASQAALYSLIGTAYGGDGRSSFALPDLRGRIPVHQGQGPGLTPRIIGQKAGAEEVVLTVTQIPSHTHNVQVSADDATLITAADNVAAKQYIYEDAAGARTAGLMHDSTIGSTGEGQAHNNMMPFLCISFIICLEGVYPQRN</sequence>
<dbReference type="SUPFAM" id="SSF88874">
    <property type="entry name" value="Receptor-binding domain of short tail fibre protein gp12"/>
    <property type="match status" value="1"/>
</dbReference>
<dbReference type="InterPro" id="IPR037053">
    <property type="entry name" value="Phage_tail_collar_dom_sf"/>
</dbReference>
<dbReference type="AlphaFoldDB" id="L0H1X1"/>
<dbReference type="Gene3D" id="3.90.1340.10">
    <property type="entry name" value="Phage tail collar domain"/>
    <property type="match status" value="1"/>
</dbReference>
<dbReference type="STRING" id="765912.Thimo_3585"/>
<organism evidence="2 3">
    <name type="scientific">Thioflavicoccus mobilis 8321</name>
    <dbReference type="NCBI Taxonomy" id="765912"/>
    <lineage>
        <taxon>Bacteria</taxon>
        <taxon>Pseudomonadati</taxon>
        <taxon>Pseudomonadota</taxon>
        <taxon>Gammaproteobacteria</taxon>
        <taxon>Chromatiales</taxon>
        <taxon>Chromatiaceae</taxon>
        <taxon>Thioflavicoccus</taxon>
    </lineage>
</organism>
<protein>
    <submittedName>
        <fullName evidence="2">Microcystin-dependent protein</fullName>
    </submittedName>
</protein>
<dbReference type="KEGG" id="tmb:Thimo_3585"/>
<gene>
    <name evidence="2" type="ORF">Thimo_3585</name>
</gene>